<evidence type="ECO:0000313" key="2">
    <source>
        <dbReference type="Proteomes" id="UP000689195"/>
    </source>
</evidence>
<dbReference type="OrthoDB" id="285020at2759"/>
<proteinExistence type="predicted"/>
<gene>
    <name evidence="1" type="ORF">PPENT_87.1.T1510121</name>
</gene>
<comment type="caution">
    <text evidence="1">The sequence shown here is derived from an EMBL/GenBank/DDBJ whole genome shotgun (WGS) entry which is preliminary data.</text>
</comment>
<dbReference type="Proteomes" id="UP000689195">
    <property type="component" value="Unassembled WGS sequence"/>
</dbReference>
<name>A0A8S1YB32_9CILI</name>
<dbReference type="AlphaFoldDB" id="A0A8S1YB32"/>
<keyword evidence="2" id="KW-1185">Reference proteome</keyword>
<protein>
    <submittedName>
        <fullName evidence="1">Uncharacterized protein</fullName>
    </submittedName>
</protein>
<evidence type="ECO:0000313" key="1">
    <source>
        <dbReference type="EMBL" id="CAD8208664.1"/>
    </source>
</evidence>
<accession>A0A8S1YB32</accession>
<reference evidence="1" key="1">
    <citation type="submission" date="2021-01" db="EMBL/GenBank/DDBJ databases">
        <authorList>
            <consortium name="Genoscope - CEA"/>
            <person name="William W."/>
        </authorList>
    </citation>
    <scope>NUCLEOTIDE SEQUENCE</scope>
</reference>
<sequence>MMQKQYELEDYLFLYERSINLLTQELSTVQEVDQNSYQHHLEDKKQIIEQSIKVDYKNLIQILIFIMFHQQPIIGELINNHVDIVNQLIKQKEELCYQNSKNMDAFADCMLIKEKRFKKLQMKSEIFIRFCELKYENCLQEKDEQSCIKRINNLFDDFNYHMKYENVQKL</sequence>
<dbReference type="EMBL" id="CAJJDO010000151">
    <property type="protein sequence ID" value="CAD8208664.1"/>
    <property type="molecule type" value="Genomic_DNA"/>
</dbReference>
<organism evidence="1 2">
    <name type="scientific">Paramecium pentaurelia</name>
    <dbReference type="NCBI Taxonomy" id="43138"/>
    <lineage>
        <taxon>Eukaryota</taxon>
        <taxon>Sar</taxon>
        <taxon>Alveolata</taxon>
        <taxon>Ciliophora</taxon>
        <taxon>Intramacronucleata</taxon>
        <taxon>Oligohymenophorea</taxon>
        <taxon>Peniculida</taxon>
        <taxon>Parameciidae</taxon>
        <taxon>Paramecium</taxon>
    </lineage>
</organism>